<feature type="transmembrane region" description="Helical" evidence="1">
    <location>
        <begin position="208"/>
        <end position="225"/>
    </location>
</feature>
<keyword evidence="1" id="KW-0812">Transmembrane</keyword>
<reference evidence="2 3" key="1">
    <citation type="journal article" date="2016" name="BMC Genomics">
        <title>Combined genomic and structural analyses of a cultured magnetotactic bacterium reveals its niche adaptation to a dynamic environment.</title>
        <authorList>
            <person name="Araujo A.C."/>
            <person name="Morillo V."/>
            <person name="Cypriano J."/>
            <person name="Teixeira L.C."/>
            <person name="Leao P."/>
            <person name="Lyra S."/>
            <person name="Almeida L.G."/>
            <person name="Bazylinski D.A."/>
            <person name="Vasconcellos A.T."/>
            <person name="Abreu F."/>
            <person name="Lins U."/>
        </authorList>
    </citation>
    <scope>NUCLEOTIDE SEQUENCE [LARGE SCALE GENOMIC DNA]</scope>
    <source>
        <strain evidence="2 3">IT-1</strain>
    </source>
</reference>
<accession>A0A1Y2K8R8</accession>
<feature type="transmembrane region" description="Helical" evidence="1">
    <location>
        <begin position="426"/>
        <end position="446"/>
    </location>
</feature>
<dbReference type="OrthoDB" id="9775969at2"/>
<dbReference type="AlphaFoldDB" id="A0A1Y2K8R8"/>
<feature type="transmembrane region" description="Helical" evidence="1">
    <location>
        <begin position="398"/>
        <end position="419"/>
    </location>
</feature>
<proteinExistence type="predicted"/>
<name>A0A1Y2K8R8_9PROT</name>
<evidence type="ECO:0000313" key="2">
    <source>
        <dbReference type="EMBL" id="OSM06846.1"/>
    </source>
</evidence>
<organism evidence="2 3">
    <name type="scientific">Magnetofaba australis IT-1</name>
    <dbReference type="NCBI Taxonomy" id="1434232"/>
    <lineage>
        <taxon>Bacteria</taxon>
        <taxon>Pseudomonadati</taxon>
        <taxon>Pseudomonadota</taxon>
        <taxon>Magnetococcia</taxon>
        <taxon>Magnetococcales</taxon>
        <taxon>Magnetococcaceae</taxon>
        <taxon>Magnetofaba</taxon>
    </lineage>
</organism>
<dbReference type="RefSeq" id="WP_085440598.1">
    <property type="nucleotide sequence ID" value="NZ_LVJN01000015.1"/>
</dbReference>
<keyword evidence="1" id="KW-0472">Membrane</keyword>
<feature type="transmembrane region" description="Helical" evidence="1">
    <location>
        <begin position="136"/>
        <end position="164"/>
    </location>
</feature>
<feature type="transmembrane region" description="Helical" evidence="1">
    <location>
        <begin position="171"/>
        <end position="188"/>
    </location>
</feature>
<gene>
    <name evidence="2" type="ORF">MAIT1_00280</name>
</gene>
<protein>
    <recommendedName>
        <fullName evidence="4">Glycosyltransferase RgtA/B/C/D-like domain-containing protein</fullName>
    </recommendedName>
</protein>
<comment type="caution">
    <text evidence="2">The sequence shown here is derived from an EMBL/GenBank/DDBJ whole genome shotgun (WGS) entry which is preliminary data.</text>
</comment>
<dbReference type="STRING" id="1434232.MAIT1_00280"/>
<feature type="transmembrane region" description="Helical" evidence="1">
    <location>
        <begin position="362"/>
        <end position="386"/>
    </location>
</feature>
<dbReference type="Proteomes" id="UP000194003">
    <property type="component" value="Unassembled WGS sequence"/>
</dbReference>
<dbReference type="EMBL" id="LVJN01000015">
    <property type="protein sequence ID" value="OSM06846.1"/>
    <property type="molecule type" value="Genomic_DNA"/>
</dbReference>
<evidence type="ECO:0008006" key="4">
    <source>
        <dbReference type="Google" id="ProtNLM"/>
    </source>
</evidence>
<keyword evidence="1" id="KW-1133">Transmembrane helix</keyword>
<keyword evidence="3" id="KW-1185">Reference proteome</keyword>
<sequence>MKSSFARALAPLLLLALALLLWGRYDQAGFVTQILSDSRGYLGFDQLSWREILAHPRTPGYPFILVLAQMTPGGLDWLPGIHWGIHTVASLLFYFALRAWGATPLRGLLITAPLLMADEIRLFGDAMLTDAPGLSFALIAVACMLLAAACGGAWWVAAALTTLFACLVRPAYLFLPPLGIVVGAFWGWAGQRFDVEEMRYRPGFWGMLWRMTLAMALPFLLYMTLRAVTVGHFGLVSYGGGETLGITASLLDESMVPQLSEEVRPLAQTVLRERAARKMPKPVRGWGAFNPSAEVYNDYVHRIGWPAALAQSGDSRVKANALLAKLSHEIIALRPGDYARWVIMGYARGVVRVLRISPMVQVILLLIVVTALARLAAPPVSMALAGNGEPMPPPAWEALSLGALALVFYASGALLVCLVELPIERYLYAVSALLPSAAMATLLWLLRRPVSQEIAP</sequence>
<evidence type="ECO:0000313" key="3">
    <source>
        <dbReference type="Proteomes" id="UP000194003"/>
    </source>
</evidence>
<evidence type="ECO:0000256" key="1">
    <source>
        <dbReference type="SAM" id="Phobius"/>
    </source>
</evidence>